<comment type="caution">
    <text evidence="2">The sequence shown here is derived from an EMBL/GenBank/DDBJ whole genome shotgun (WGS) entry which is preliminary data.</text>
</comment>
<feature type="transmembrane region" description="Helical" evidence="1">
    <location>
        <begin position="432"/>
        <end position="453"/>
    </location>
</feature>
<evidence type="ECO:0000256" key="1">
    <source>
        <dbReference type="SAM" id="Phobius"/>
    </source>
</evidence>
<keyword evidence="1" id="KW-1133">Transmembrane helix</keyword>
<proteinExistence type="predicted"/>
<accession>A0A1Y1YTG4</accession>
<keyword evidence="1" id="KW-0812">Transmembrane</keyword>
<evidence type="ECO:0000313" key="3">
    <source>
        <dbReference type="Proteomes" id="UP000193144"/>
    </source>
</evidence>
<protein>
    <submittedName>
        <fullName evidence="2">Uncharacterized protein</fullName>
    </submittedName>
</protein>
<keyword evidence="3" id="KW-1185">Reference proteome</keyword>
<reference evidence="2 3" key="1">
    <citation type="submission" date="2016-07" db="EMBL/GenBank/DDBJ databases">
        <title>Pervasive Adenine N6-methylation of Active Genes in Fungi.</title>
        <authorList>
            <consortium name="DOE Joint Genome Institute"/>
            <person name="Mondo S.J."/>
            <person name="Dannebaum R.O."/>
            <person name="Kuo R.C."/>
            <person name="Labutti K."/>
            <person name="Haridas S."/>
            <person name="Kuo A."/>
            <person name="Salamov A."/>
            <person name="Ahrendt S.R."/>
            <person name="Lipzen A."/>
            <person name="Sullivan W."/>
            <person name="Andreopoulos W.B."/>
            <person name="Clum A."/>
            <person name="Lindquist E."/>
            <person name="Daum C."/>
            <person name="Ramamoorthy G.K."/>
            <person name="Gryganskyi A."/>
            <person name="Culley D."/>
            <person name="Magnuson J.K."/>
            <person name="James T.Y."/>
            <person name="O'Malley M.A."/>
            <person name="Stajich J.E."/>
            <person name="Spatafora J.W."/>
            <person name="Visel A."/>
            <person name="Grigoriev I.V."/>
        </authorList>
    </citation>
    <scope>NUCLEOTIDE SEQUENCE [LARGE SCALE GENOMIC DNA]</scope>
    <source>
        <strain evidence="2 3">CBS 115471</strain>
    </source>
</reference>
<keyword evidence="1" id="KW-0472">Membrane</keyword>
<sequence length="473" mass="51630">MSSLDCLSLLRTGGNDDSLLGCPPGLDGHEHAVCIADSKLLLQLMDERCYMSGPGGCGRNFPPEEEDDLLSRDFRYGRRPMSTLSQEKPLSFLESIKKFKVEMDDIAIALGVDPVYITPTASKQPARDFGSQRRELYNKVKQGLQYNGLNETGEDISRRMPSSPYPPGTLLYRGDYQSEWRWYHTAEIGSHTSGRTFPTISPACAIKHGGTGLDEREGLVQGKGLLSGWFEMVAETFRDPKQKPFLSEIRFHCDTIQIQTGQTLSRAISKRVGSVLSSCAALLAAGALPTTMAAPDNPSPQQSVRDRVLQRLGHLVESLVPLIGPSFILTSASGLCMLLYHFRYEGGLAWGTCITGAIYILLHGDDSAEKPLIIAVVTPPLVFHDSYCRLTTQRLGDEFGLLVAGTAVGLWGVAALIPPLGETWEESSGLNYTTALAPTHLFTFYACAVLLKIHRAYVRGRRSEMGGGVAGEV</sequence>
<evidence type="ECO:0000313" key="2">
    <source>
        <dbReference type="EMBL" id="ORY01266.1"/>
    </source>
</evidence>
<dbReference type="AlphaFoldDB" id="A0A1Y1YTG4"/>
<feature type="transmembrane region" description="Helical" evidence="1">
    <location>
        <begin position="315"/>
        <end position="340"/>
    </location>
</feature>
<feature type="transmembrane region" description="Helical" evidence="1">
    <location>
        <begin position="399"/>
        <end position="420"/>
    </location>
</feature>
<organism evidence="2 3">
    <name type="scientific">Clohesyomyces aquaticus</name>
    <dbReference type="NCBI Taxonomy" id="1231657"/>
    <lineage>
        <taxon>Eukaryota</taxon>
        <taxon>Fungi</taxon>
        <taxon>Dikarya</taxon>
        <taxon>Ascomycota</taxon>
        <taxon>Pezizomycotina</taxon>
        <taxon>Dothideomycetes</taxon>
        <taxon>Pleosporomycetidae</taxon>
        <taxon>Pleosporales</taxon>
        <taxon>Lindgomycetaceae</taxon>
        <taxon>Clohesyomyces</taxon>
    </lineage>
</organism>
<gene>
    <name evidence="2" type="ORF">BCR34DRAFT_637418</name>
</gene>
<name>A0A1Y1YTG4_9PLEO</name>
<dbReference type="Proteomes" id="UP000193144">
    <property type="component" value="Unassembled WGS sequence"/>
</dbReference>
<dbReference type="EMBL" id="MCFA01000172">
    <property type="protein sequence ID" value="ORY01266.1"/>
    <property type="molecule type" value="Genomic_DNA"/>
</dbReference>